<sequence length="112" mass="13011">MKKSRTAAILWCFFFGWLGAHKFYLGQAGLGILYLFFWWTFIPSLVAFIEFIMLLVMSDTEFDRKFNASAPQPAVSIRESTAALSDLKRLYDEGIITAEEYEEKRKKLLKNI</sequence>
<gene>
    <name evidence="8" type="ORF">H6F41_03380</name>
</gene>
<dbReference type="InterPro" id="IPR007829">
    <property type="entry name" value="TM2"/>
</dbReference>
<organism evidence="8 9">
    <name type="scientific">Pseudanabaena mucicola FACHB-723</name>
    <dbReference type="NCBI Taxonomy" id="2692860"/>
    <lineage>
        <taxon>Bacteria</taxon>
        <taxon>Bacillati</taxon>
        <taxon>Cyanobacteriota</taxon>
        <taxon>Cyanophyceae</taxon>
        <taxon>Pseudanabaenales</taxon>
        <taxon>Pseudanabaenaceae</taxon>
        <taxon>Pseudanabaena</taxon>
    </lineage>
</organism>
<proteinExistence type="predicted"/>
<evidence type="ECO:0000259" key="7">
    <source>
        <dbReference type="Pfam" id="PF09851"/>
    </source>
</evidence>
<keyword evidence="3 5" id="KW-1133">Transmembrane helix</keyword>
<evidence type="ECO:0000259" key="6">
    <source>
        <dbReference type="Pfam" id="PF05154"/>
    </source>
</evidence>
<feature type="domain" description="TM2" evidence="6">
    <location>
        <begin position="1"/>
        <end position="52"/>
    </location>
</feature>
<evidence type="ECO:0000256" key="1">
    <source>
        <dbReference type="ARBA" id="ARBA00004141"/>
    </source>
</evidence>
<evidence type="ECO:0000256" key="3">
    <source>
        <dbReference type="ARBA" id="ARBA00022989"/>
    </source>
</evidence>
<dbReference type="InterPro" id="IPR018649">
    <property type="entry name" value="SHOCT"/>
</dbReference>
<keyword evidence="2 5" id="KW-0812">Transmembrane</keyword>
<dbReference type="EMBL" id="JACJQB010000003">
    <property type="protein sequence ID" value="MBD2187187.1"/>
    <property type="molecule type" value="Genomic_DNA"/>
</dbReference>
<evidence type="ECO:0000313" key="8">
    <source>
        <dbReference type="EMBL" id="MBD2187187.1"/>
    </source>
</evidence>
<keyword evidence="9" id="KW-1185">Reference proteome</keyword>
<evidence type="ECO:0000256" key="4">
    <source>
        <dbReference type="ARBA" id="ARBA00023136"/>
    </source>
</evidence>
<reference evidence="8 9" key="1">
    <citation type="journal article" date="2020" name="ISME J.">
        <title>Comparative genomics reveals insights into cyanobacterial evolution and habitat adaptation.</title>
        <authorList>
            <person name="Chen M.Y."/>
            <person name="Teng W.K."/>
            <person name="Zhao L."/>
            <person name="Hu C.X."/>
            <person name="Zhou Y.K."/>
            <person name="Han B.P."/>
            <person name="Song L.R."/>
            <person name="Shu W.S."/>
        </authorList>
    </citation>
    <scope>NUCLEOTIDE SEQUENCE [LARGE SCALE GENOMIC DNA]</scope>
    <source>
        <strain evidence="8 9">FACHB-723</strain>
    </source>
</reference>
<feature type="domain" description="SHOCT" evidence="7">
    <location>
        <begin position="82"/>
        <end position="109"/>
    </location>
</feature>
<name>A0ABR7ZTU2_9CYAN</name>
<protein>
    <submittedName>
        <fullName evidence="8">NINE protein</fullName>
    </submittedName>
</protein>
<dbReference type="RefSeq" id="WP_190402070.1">
    <property type="nucleotide sequence ID" value="NZ_JACJQB010000003.1"/>
</dbReference>
<accession>A0ABR7ZTU2</accession>
<feature type="transmembrane region" description="Helical" evidence="5">
    <location>
        <begin position="32"/>
        <end position="56"/>
    </location>
</feature>
<comment type="subcellular location">
    <subcellularLocation>
        <location evidence="1">Membrane</location>
        <topology evidence="1">Multi-pass membrane protein</topology>
    </subcellularLocation>
</comment>
<evidence type="ECO:0000313" key="9">
    <source>
        <dbReference type="Proteomes" id="UP000642094"/>
    </source>
</evidence>
<keyword evidence="4 5" id="KW-0472">Membrane</keyword>
<dbReference type="Pfam" id="PF05154">
    <property type="entry name" value="TM2"/>
    <property type="match status" value="1"/>
</dbReference>
<evidence type="ECO:0000256" key="5">
    <source>
        <dbReference type="SAM" id="Phobius"/>
    </source>
</evidence>
<dbReference type="Pfam" id="PF09851">
    <property type="entry name" value="SHOCT"/>
    <property type="match status" value="1"/>
</dbReference>
<evidence type="ECO:0000256" key="2">
    <source>
        <dbReference type="ARBA" id="ARBA00022692"/>
    </source>
</evidence>
<comment type="caution">
    <text evidence="8">The sequence shown here is derived from an EMBL/GenBank/DDBJ whole genome shotgun (WGS) entry which is preliminary data.</text>
</comment>
<dbReference type="Proteomes" id="UP000642094">
    <property type="component" value="Unassembled WGS sequence"/>
</dbReference>